<feature type="domain" description="H-type lectin" evidence="1">
    <location>
        <begin position="73"/>
        <end position="123"/>
    </location>
</feature>
<comment type="caution">
    <text evidence="2">The sequence shown here is derived from an EMBL/GenBank/DDBJ whole genome shotgun (WGS) entry which is preliminary data.</text>
</comment>
<proteinExistence type="predicted"/>
<dbReference type="SUPFAM" id="SSF141086">
    <property type="entry name" value="Agglutinin HPA-like"/>
    <property type="match status" value="1"/>
</dbReference>
<dbReference type="EMBL" id="LTAN01000008">
    <property type="protein sequence ID" value="OBR04570.1"/>
    <property type="molecule type" value="Genomic_DNA"/>
</dbReference>
<protein>
    <submittedName>
        <fullName evidence="2">ATP synthase subunits region orf 7</fullName>
    </submittedName>
</protein>
<sequence>MDMGIDDNFRVGANIYGGIPDPGYYSVMLGTWGKTYLNAAICNVLCFDAKDEKVQTGSALWDSNSDGNERPVRQTFKRPFTKTPDVVVFITSFDSNNDRFVRIDVAASEIDKNGFTVNMRTWDG</sequence>
<dbReference type="GO" id="GO:0007155">
    <property type="term" value="P:cell adhesion"/>
    <property type="evidence" value="ECO:0007669"/>
    <property type="project" value="InterPro"/>
</dbReference>
<keyword evidence="3" id="KW-1185">Reference proteome</keyword>
<dbReference type="AlphaFoldDB" id="A0A1B7XXU2"/>
<evidence type="ECO:0000313" key="2">
    <source>
        <dbReference type="EMBL" id="OBR04570.1"/>
    </source>
</evidence>
<dbReference type="InterPro" id="IPR037221">
    <property type="entry name" value="H-type_lectin_dom_sf"/>
</dbReference>
<dbReference type="Gene3D" id="2.60.40.2080">
    <property type="match status" value="1"/>
</dbReference>
<dbReference type="KEGG" id="chig:CH63R_11273"/>
<gene>
    <name evidence="2" type="ORF">CH63R_11273</name>
</gene>
<reference evidence="3" key="1">
    <citation type="journal article" date="2017" name="BMC Genomics">
        <title>Gapless genome assembly of Colletotrichum higginsianum reveals chromosome structure and association of transposable elements with secondary metabolite gene clusters.</title>
        <authorList>
            <person name="Dallery J.-F."/>
            <person name="Lapalu N."/>
            <person name="Zampounis A."/>
            <person name="Pigne S."/>
            <person name="Luyten I."/>
            <person name="Amselem J."/>
            <person name="Wittenberg A.H.J."/>
            <person name="Zhou S."/>
            <person name="de Queiroz M.V."/>
            <person name="Robin G.P."/>
            <person name="Auger A."/>
            <person name="Hainaut M."/>
            <person name="Henrissat B."/>
            <person name="Kim K.-T."/>
            <person name="Lee Y.-H."/>
            <person name="Lespinet O."/>
            <person name="Schwartz D.C."/>
            <person name="Thon M.R."/>
            <person name="O'Connell R.J."/>
        </authorList>
    </citation>
    <scope>NUCLEOTIDE SEQUENCE [LARGE SCALE GENOMIC DNA]</scope>
    <source>
        <strain evidence="3">IMI 349063</strain>
    </source>
</reference>
<dbReference type="OrthoDB" id="291007at2759"/>
<organism evidence="2 3">
    <name type="scientific">Colletotrichum higginsianum (strain IMI 349063)</name>
    <name type="common">Crucifer anthracnose fungus</name>
    <dbReference type="NCBI Taxonomy" id="759273"/>
    <lineage>
        <taxon>Eukaryota</taxon>
        <taxon>Fungi</taxon>
        <taxon>Dikarya</taxon>
        <taxon>Ascomycota</taxon>
        <taxon>Pezizomycotina</taxon>
        <taxon>Sordariomycetes</taxon>
        <taxon>Hypocreomycetidae</taxon>
        <taxon>Glomerellales</taxon>
        <taxon>Glomerellaceae</taxon>
        <taxon>Colletotrichum</taxon>
        <taxon>Colletotrichum destructivum species complex</taxon>
    </lineage>
</organism>
<evidence type="ECO:0000313" key="3">
    <source>
        <dbReference type="Proteomes" id="UP000092177"/>
    </source>
</evidence>
<evidence type="ECO:0000259" key="1">
    <source>
        <dbReference type="Pfam" id="PF09458"/>
    </source>
</evidence>
<dbReference type="Proteomes" id="UP000092177">
    <property type="component" value="Chromosome 8"/>
</dbReference>
<dbReference type="Pfam" id="PF09458">
    <property type="entry name" value="H_lectin"/>
    <property type="match status" value="1"/>
</dbReference>
<dbReference type="InterPro" id="IPR019019">
    <property type="entry name" value="H-type_lectin_domain"/>
</dbReference>
<dbReference type="VEuPathDB" id="FungiDB:CH63R_11273"/>
<dbReference type="GeneID" id="28870354"/>
<accession>A0A1B7XXU2</accession>
<name>A0A1B7XXU2_COLHI</name>
<dbReference type="GO" id="GO:0030246">
    <property type="term" value="F:carbohydrate binding"/>
    <property type="evidence" value="ECO:0007669"/>
    <property type="project" value="InterPro"/>
</dbReference>
<dbReference type="RefSeq" id="XP_018153088.1">
    <property type="nucleotide sequence ID" value="XM_018306247.1"/>
</dbReference>